<name>A0A9P5PNC2_9AGAR</name>
<dbReference type="InterPro" id="IPR015943">
    <property type="entry name" value="WD40/YVTN_repeat-like_dom_sf"/>
</dbReference>
<dbReference type="OrthoDB" id="10248252at2759"/>
<dbReference type="EMBL" id="JADNRY010000054">
    <property type="protein sequence ID" value="KAF9069059.1"/>
    <property type="molecule type" value="Genomic_DNA"/>
</dbReference>
<gene>
    <name evidence="2" type="ORF">BDP27DRAFT_744320</name>
</gene>
<reference evidence="2" key="1">
    <citation type="submission" date="2020-11" db="EMBL/GenBank/DDBJ databases">
        <authorList>
            <consortium name="DOE Joint Genome Institute"/>
            <person name="Ahrendt S."/>
            <person name="Riley R."/>
            <person name="Andreopoulos W."/>
            <person name="Labutti K."/>
            <person name="Pangilinan J."/>
            <person name="Ruiz-Duenas F.J."/>
            <person name="Barrasa J.M."/>
            <person name="Sanchez-Garcia M."/>
            <person name="Camarero S."/>
            <person name="Miyauchi S."/>
            <person name="Serrano A."/>
            <person name="Linde D."/>
            <person name="Babiker R."/>
            <person name="Drula E."/>
            <person name="Ayuso-Fernandez I."/>
            <person name="Pacheco R."/>
            <person name="Padilla G."/>
            <person name="Ferreira P."/>
            <person name="Barriuso J."/>
            <person name="Kellner H."/>
            <person name="Castanera R."/>
            <person name="Alfaro M."/>
            <person name="Ramirez L."/>
            <person name="Pisabarro A.G."/>
            <person name="Kuo A."/>
            <person name="Tritt A."/>
            <person name="Lipzen A."/>
            <person name="He G."/>
            <person name="Yan M."/>
            <person name="Ng V."/>
            <person name="Cullen D."/>
            <person name="Martin F."/>
            <person name="Rosso M.-N."/>
            <person name="Henrissat B."/>
            <person name="Hibbett D."/>
            <person name="Martinez A.T."/>
            <person name="Grigoriev I.V."/>
        </authorList>
    </citation>
    <scope>NUCLEOTIDE SEQUENCE</scope>
    <source>
        <strain evidence="2">AH 40177</strain>
    </source>
</reference>
<feature type="region of interest" description="Disordered" evidence="1">
    <location>
        <begin position="16"/>
        <end position="101"/>
    </location>
</feature>
<proteinExistence type="predicted"/>
<dbReference type="InterPro" id="IPR001680">
    <property type="entry name" value="WD40_rpt"/>
</dbReference>
<feature type="compositionally biased region" description="Low complexity" evidence="1">
    <location>
        <begin position="84"/>
        <end position="101"/>
    </location>
</feature>
<dbReference type="InterPro" id="IPR036322">
    <property type="entry name" value="WD40_repeat_dom_sf"/>
</dbReference>
<dbReference type="Proteomes" id="UP000772434">
    <property type="component" value="Unassembled WGS sequence"/>
</dbReference>
<protein>
    <submittedName>
        <fullName evidence="2">WD40-repeat-containing domain protein</fullName>
    </submittedName>
</protein>
<dbReference type="SMART" id="SM00320">
    <property type="entry name" value="WD40"/>
    <property type="match status" value="3"/>
</dbReference>
<comment type="caution">
    <text evidence="2">The sequence shown here is derived from an EMBL/GenBank/DDBJ whole genome shotgun (WGS) entry which is preliminary data.</text>
</comment>
<evidence type="ECO:0000313" key="3">
    <source>
        <dbReference type="Proteomes" id="UP000772434"/>
    </source>
</evidence>
<sequence length="571" mass="63830">MVVDMLQDDDVDIGIAEMPPHVPCPPSRLASTFIDIPSSGDESKYSEDDDSSDSEDEQLLKDVDRRFAHKWNPLPSSKEPELDFTPTFSSQPPSSRSRRNLNSTFGFVSDYEPKLHPRFERLLQKLNKHQLRPKQHFYHSRAGDPSRIVRTAVPFTSKISAGAINKIVQYDGSVIVASATTGGQPDYQGETADPYNKAGSLVVWDKEEPYILSDHSRRAPFTKHYTVNDVAICPTADGKHVMISSSHDFKVKIWKRATNGRYAVDVQPREFGRPYRIKSQQHQPPMDIAVKPGNDATFAVASRQVIIHSESDHHDEWNPRTLTLVPNSRARTGAMKWGSGPTEDILFASSESYNDEMRTGCHKGFDVEGDKVAFKFDLDEDGEALAVDALGERVAICTENRPDDSDESTYMARIFDVRRKDGRETSQVELGQSNVNWASFSPDGIYLAIGRGDGHTVLYDSRYLDDILYEFAHDDPSRVHPGNNYYGVVHGEWRTLHDNRLGLLTGGPDGCVRLWQPHHAPCSKGQGKIVAQADGDVAYFTVGNRQFDGEHDLVVGDGDGRIYFFDGLGNI</sequence>
<organism evidence="2 3">
    <name type="scientific">Rhodocollybia butyracea</name>
    <dbReference type="NCBI Taxonomy" id="206335"/>
    <lineage>
        <taxon>Eukaryota</taxon>
        <taxon>Fungi</taxon>
        <taxon>Dikarya</taxon>
        <taxon>Basidiomycota</taxon>
        <taxon>Agaricomycotina</taxon>
        <taxon>Agaricomycetes</taxon>
        <taxon>Agaricomycetidae</taxon>
        <taxon>Agaricales</taxon>
        <taxon>Marasmiineae</taxon>
        <taxon>Omphalotaceae</taxon>
        <taxon>Rhodocollybia</taxon>
    </lineage>
</organism>
<dbReference type="Gene3D" id="2.130.10.10">
    <property type="entry name" value="YVTN repeat-like/Quinoprotein amine dehydrogenase"/>
    <property type="match status" value="1"/>
</dbReference>
<accession>A0A9P5PNC2</accession>
<dbReference type="AlphaFoldDB" id="A0A9P5PNC2"/>
<feature type="compositionally biased region" description="Acidic residues" evidence="1">
    <location>
        <begin position="47"/>
        <end position="57"/>
    </location>
</feature>
<dbReference type="SUPFAM" id="SSF50978">
    <property type="entry name" value="WD40 repeat-like"/>
    <property type="match status" value="1"/>
</dbReference>
<dbReference type="Pfam" id="PF00400">
    <property type="entry name" value="WD40"/>
    <property type="match status" value="2"/>
</dbReference>
<keyword evidence="3" id="KW-1185">Reference proteome</keyword>
<evidence type="ECO:0000256" key="1">
    <source>
        <dbReference type="SAM" id="MobiDB-lite"/>
    </source>
</evidence>
<evidence type="ECO:0000313" key="2">
    <source>
        <dbReference type="EMBL" id="KAF9069059.1"/>
    </source>
</evidence>